<evidence type="ECO:0000313" key="4">
    <source>
        <dbReference type="EMBL" id="MFC1401067.1"/>
    </source>
</evidence>
<dbReference type="EMBL" id="JBHEZZ010000003">
    <property type="protein sequence ID" value="MFC1401067.1"/>
    <property type="molecule type" value="Genomic_DNA"/>
</dbReference>
<evidence type="ECO:0000256" key="3">
    <source>
        <dbReference type="SAM" id="MobiDB-lite"/>
    </source>
</evidence>
<gene>
    <name evidence="4" type="ORF">ACEZDJ_07185</name>
</gene>
<evidence type="ECO:0000256" key="1">
    <source>
        <dbReference type="ARBA" id="ARBA00022529"/>
    </source>
</evidence>
<dbReference type="SUPFAM" id="SSF53955">
    <property type="entry name" value="Lysozyme-like"/>
    <property type="match status" value="1"/>
</dbReference>
<reference evidence="4 5" key="1">
    <citation type="submission" date="2024-09" db="EMBL/GenBank/DDBJ databases">
        <authorList>
            <person name="Lee S.D."/>
        </authorList>
    </citation>
    <scope>NUCLEOTIDE SEQUENCE [LARGE SCALE GENOMIC DNA]</scope>
    <source>
        <strain evidence="4 5">N1-5</strain>
    </source>
</reference>
<keyword evidence="5" id="KW-1185">Reference proteome</keyword>
<dbReference type="Proteomes" id="UP001592528">
    <property type="component" value="Unassembled WGS sequence"/>
</dbReference>
<dbReference type="Gene3D" id="1.10.530.40">
    <property type="match status" value="1"/>
</dbReference>
<organism evidence="4 5">
    <name type="scientific">Streptacidiphilus cavernicola</name>
    <dbReference type="NCBI Taxonomy" id="3342716"/>
    <lineage>
        <taxon>Bacteria</taxon>
        <taxon>Bacillati</taxon>
        <taxon>Actinomycetota</taxon>
        <taxon>Actinomycetes</taxon>
        <taxon>Kitasatosporales</taxon>
        <taxon>Streptomycetaceae</taxon>
        <taxon>Streptacidiphilus</taxon>
    </lineage>
</organism>
<dbReference type="InterPro" id="IPR023346">
    <property type="entry name" value="Lysozyme-like_dom_sf"/>
</dbReference>
<dbReference type="RefSeq" id="WP_157623661.1">
    <property type="nucleotide sequence ID" value="NZ_JBHEZZ010000003.1"/>
</dbReference>
<accession>A0ABV6UHY8</accession>
<protein>
    <submittedName>
        <fullName evidence="4">Uncharacterized protein</fullName>
    </submittedName>
</protein>
<keyword evidence="2" id="KW-0081">Bacteriolytic enzyme</keyword>
<feature type="compositionally biased region" description="Polar residues" evidence="3">
    <location>
        <begin position="223"/>
        <end position="241"/>
    </location>
</feature>
<evidence type="ECO:0000256" key="2">
    <source>
        <dbReference type="ARBA" id="ARBA00022638"/>
    </source>
</evidence>
<proteinExistence type="predicted"/>
<comment type="caution">
    <text evidence="4">The sequence shown here is derived from an EMBL/GenBank/DDBJ whole genome shotgun (WGS) entry which is preliminary data.</text>
</comment>
<feature type="region of interest" description="Disordered" evidence="3">
    <location>
        <begin position="219"/>
        <end position="241"/>
    </location>
</feature>
<evidence type="ECO:0000313" key="5">
    <source>
        <dbReference type="Proteomes" id="UP001592528"/>
    </source>
</evidence>
<name>A0ABV6UHY8_9ACTN</name>
<keyword evidence="1" id="KW-0929">Antimicrobial</keyword>
<sequence>MKDSTRAYWLEFNRPLEGRVDYMYLDVKGLVSTGVGNLIDATRAPLTAPTDAERAQSHAIAEGLDWHDSDGSSATAEVVDGAWDTVKARMDLASHGGGAFRDLTTLRLTDDEIDRVVFAKLDEMESVLKGRTPFADYDNWPADAQLGLLSMAWGMGPAFDFPRFQGFVAAGDWASAADECRFNPEVGTIVLRNDRDQQLFRNAAAVLAGGYDPEVLVFPATEPSGTRPTDPQPEPSSTEGI</sequence>
<dbReference type="InterPro" id="IPR023347">
    <property type="entry name" value="Lysozyme_dom_sf"/>
</dbReference>